<evidence type="ECO:0000313" key="5">
    <source>
        <dbReference type="Proteomes" id="UP000295151"/>
    </source>
</evidence>
<sequence>MSGDEAVAALDALHAEFARLETYRLGVLGRLEETGRTKEISGESTVRFVSARYRLNQPQVQRDLNLAAALSKYPAVTAALPDPFAPPGDDAMVQYSDSAPGEGVAADETDQELLPVLLHVGQAEAIVSALEAVPKANVEVEDLLVAEQQLVEAARHLRPGELRRLGQRIRDVLDTDGPEPAEEAAARREALRLTNADQGVKFAGFLANDNAELLRTLVEAAAKPHKVDGQFDPRSREKRQADALVQILTAAADTGDLPGRGGVKPHVTVTIDYADLVSDTRNAIGELQFGDGLSASAVRRLACDAGIIPVVLGSESEPLDVGREHRYVTKALREALNRRDKGCVVCGAAPRYCHAHHIVHWADGGSTSLENLALLCGVHHLAVHAGHFTVTITNGKVQVTRPRWTDPPRSFPAALIREAAVDDEVTNPAGHTPLRPVRAFPLVEDPAPFPTNPTPDFDPWGPTHLDTG</sequence>
<evidence type="ECO:0000259" key="3">
    <source>
        <dbReference type="SMART" id="SM00507"/>
    </source>
</evidence>
<keyword evidence="5" id="KW-1185">Reference proteome</keyword>
<dbReference type="GO" id="GO:0008270">
    <property type="term" value="F:zinc ion binding"/>
    <property type="evidence" value="ECO:0007669"/>
    <property type="project" value="InterPro"/>
</dbReference>
<keyword evidence="4" id="KW-0255">Endonuclease</keyword>
<evidence type="ECO:0000256" key="1">
    <source>
        <dbReference type="ARBA" id="ARBA00023450"/>
    </source>
</evidence>
<keyword evidence="4" id="KW-0540">Nuclease</keyword>
<comment type="similarity">
    <text evidence="1">Belongs to the Rv1128c/1148c/1588c/1702c/1945/3466 family.</text>
</comment>
<dbReference type="EMBL" id="SOCE01000001">
    <property type="protein sequence ID" value="TDU88784.1"/>
    <property type="molecule type" value="Genomic_DNA"/>
</dbReference>
<evidence type="ECO:0000313" key="4">
    <source>
        <dbReference type="EMBL" id="TDU88784.1"/>
    </source>
</evidence>
<dbReference type="InterPro" id="IPR003615">
    <property type="entry name" value="HNH_nuc"/>
</dbReference>
<dbReference type="Gene3D" id="1.10.30.50">
    <property type="match status" value="1"/>
</dbReference>
<dbReference type="CDD" id="cd00085">
    <property type="entry name" value="HNHc"/>
    <property type="match status" value="1"/>
</dbReference>
<evidence type="ECO:0000256" key="2">
    <source>
        <dbReference type="SAM" id="MobiDB-lite"/>
    </source>
</evidence>
<dbReference type="SMART" id="SM00507">
    <property type="entry name" value="HNHc"/>
    <property type="match status" value="1"/>
</dbReference>
<reference evidence="4 5" key="1">
    <citation type="submission" date="2019-03" db="EMBL/GenBank/DDBJ databases">
        <title>Genomic Encyclopedia of Type Strains, Phase III (KMG-III): the genomes of soil and plant-associated and newly described type strains.</title>
        <authorList>
            <person name="Whitman W."/>
        </authorList>
    </citation>
    <scope>NUCLEOTIDE SEQUENCE [LARGE SCALE GENOMIC DNA]</scope>
    <source>
        <strain evidence="4 5">VKM Ac-2575</strain>
    </source>
</reference>
<keyword evidence="4" id="KW-0378">Hydrolase</keyword>
<feature type="region of interest" description="Disordered" evidence="2">
    <location>
        <begin position="446"/>
        <end position="468"/>
    </location>
</feature>
<dbReference type="GO" id="GO:0003676">
    <property type="term" value="F:nucleic acid binding"/>
    <property type="evidence" value="ECO:0007669"/>
    <property type="project" value="InterPro"/>
</dbReference>
<dbReference type="InterPro" id="IPR003870">
    <property type="entry name" value="DUF222"/>
</dbReference>
<protein>
    <submittedName>
        <fullName evidence="4">HNH endonuclease</fullName>
    </submittedName>
</protein>
<accession>A0A4R7T9Y3</accession>
<feature type="domain" description="HNH nuclease" evidence="3">
    <location>
        <begin position="331"/>
        <end position="381"/>
    </location>
</feature>
<name>A0A4R7T9Y3_9ACTN</name>
<dbReference type="InterPro" id="IPR002711">
    <property type="entry name" value="HNH"/>
</dbReference>
<dbReference type="Pfam" id="PF02720">
    <property type="entry name" value="DUF222"/>
    <property type="match status" value="1"/>
</dbReference>
<organism evidence="4 5">
    <name type="scientific">Kribbella voronezhensis</name>
    <dbReference type="NCBI Taxonomy" id="2512212"/>
    <lineage>
        <taxon>Bacteria</taxon>
        <taxon>Bacillati</taxon>
        <taxon>Actinomycetota</taxon>
        <taxon>Actinomycetes</taxon>
        <taxon>Propionibacteriales</taxon>
        <taxon>Kribbellaceae</taxon>
        <taxon>Kribbella</taxon>
    </lineage>
</organism>
<dbReference type="AlphaFoldDB" id="A0A4R7T9Y3"/>
<proteinExistence type="inferred from homology"/>
<dbReference type="Pfam" id="PF01844">
    <property type="entry name" value="HNH"/>
    <property type="match status" value="1"/>
</dbReference>
<dbReference type="Proteomes" id="UP000295151">
    <property type="component" value="Unassembled WGS sequence"/>
</dbReference>
<comment type="caution">
    <text evidence="4">The sequence shown here is derived from an EMBL/GenBank/DDBJ whole genome shotgun (WGS) entry which is preliminary data.</text>
</comment>
<gene>
    <name evidence="4" type="ORF">EV138_2333</name>
</gene>
<dbReference type="GO" id="GO:0004519">
    <property type="term" value="F:endonuclease activity"/>
    <property type="evidence" value="ECO:0007669"/>
    <property type="project" value="UniProtKB-KW"/>
</dbReference>